<evidence type="ECO:0000313" key="2">
    <source>
        <dbReference type="EMBL" id="KAJ8380300.1"/>
    </source>
</evidence>
<gene>
    <name evidence="2" type="ORF">SKAU_G00010780</name>
</gene>
<reference evidence="2" key="1">
    <citation type="journal article" date="2023" name="Science">
        <title>Genome structures resolve the early diversification of teleost fishes.</title>
        <authorList>
            <person name="Parey E."/>
            <person name="Louis A."/>
            <person name="Montfort J."/>
            <person name="Bouchez O."/>
            <person name="Roques C."/>
            <person name="Iampietro C."/>
            <person name="Lluch J."/>
            <person name="Castinel A."/>
            <person name="Donnadieu C."/>
            <person name="Desvignes T."/>
            <person name="Floi Bucao C."/>
            <person name="Jouanno E."/>
            <person name="Wen M."/>
            <person name="Mejri S."/>
            <person name="Dirks R."/>
            <person name="Jansen H."/>
            <person name="Henkel C."/>
            <person name="Chen W.J."/>
            <person name="Zahm M."/>
            <person name="Cabau C."/>
            <person name="Klopp C."/>
            <person name="Thompson A.W."/>
            <person name="Robinson-Rechavi M."/>
            <person name="Braasch I."/>
            <person name="Lecointre G."/>
            <person name="Bobe J."/>
            <person name="Postlethwait J.H."/>
            <person name="Berthelot C."/>
            <person name="Roest Crollius H."/>
            <person name="Guiguen Y."/>
        </authorList>
    </citation>
    <scope>NUCLEOTIDE SEQUENCE</scope>
    <source>
        <strain evidence="2">WJC10195</strain>
    </source>
</reference>
<protein>
    <submittedName>
        <fullName evidence="2">Uncharacterized protein</fullName>
    </submittedName>
</protein>
<organism evidence="2 3">
    <name type="scientific">Synaphobranchus kaupii</name>
    <name type="common">Kaup's arrowtooth eel</name>
    <dbReference type="NCBI Taxonomy" id="118154"/>
    <lineage>
        <taxon>Eukaryota</taxon>
        <taxon>Metazoa</taxon>
        <taxon>Chordata</taxon>
        <taxon>Craniata</taxon>
        <taxon>Vertebrata</taxon>
        <taxon>Euteleostomi</taxon>
        <taxon>Actinopterygii</taxon>
        <taxon>Neopterygii</taxon>
        <taxon>Teleostei</taxon>
        <taxon>Anguilliformes</taxon>
        <taxon>Synaphobranchidae</taxon>
        <taxon>Synaphobranchus</taxon>
    </lineage>
</organism>
<dbReference type="AlphaFoldDB" id="A0A9Q1G9X8"/>
<comment type="caution">
    <text evidence="2">The sequence shown here is derived from an EMBL/GenBank/DDBJ whole genome shotgun (WGS) entry which is preliminary data.</text>
</comment>
<accession>A0A9Q1G9X8</accession>
<sequence>MSRMIQREAQLCDWLAQGALFSWVSLLALLSNRTPAPGAQDGAANSAPLRAQQPGLRHRPADQRSVPWQHTPGLAWDQITALFDLVTHQGISSLSPRSRQHSDVTSHPASSHEPLLYLLSVM</sequence>
<feature type="region of interest" description="Disordered" evidence="1">
    <location>
        <begin position="35"/>
        <end position="69"/>
    </location>
</feature>
<dbReference type="Proteomes" id="UP001152622">
    <property type="component" value="Chromosome 1"/>
</dbReference>
<proteinExistence type="predicted"/>
<evidence type="ECO:0000256" key="1">
    <source>
        <dbReference type="SAM" id="MobiDB-lite"/>
    </source>
</evidence>
<dbReference type="EMBL" id="JAINUF010000001">
    <property type="protein sequence ID" value="KAJ8380300.1"/>
    <property type="molecule type" value="Genomic_DNA"/>
</dbReference>
<name>A0A9Q1G9X8_SYNKA</name>
<keyword evidence="3" id="KW-1185">Reference proteome</keyword>
<evidence type="ECO:0000313" key="3">
    <source>
        <dbReference type="Proteomes" id="UP001152622"/>
    </source>
</evidence>